<dbReference type="AlphaFoldDB" id="A0A6A6ESH1"/>
<proteinExistence type="predicted"/>
<keyword evidence="3" id="KW-1185">Reference proteome</keyword>
<reference evidence="2" key="1">
    <citation type="journal article" date="2020" name="Stud. Mycol.">
        <title>101 Dothideomycetes genomes: a test case for predicting lifestyles and emergence of pathogens.</title>
        <authorList>
            <person name="Haridas S."/>
            <person name="Albert R."/>
            <person name="Binder M."/>
            <person name="Bloem J."/>
            <person name="Labutti K."/>
            <person name="Salamov A."/>
            <person name="Andreopoulos B."/>
            <person name="Baker S."/>
            <person name="Barry K."/>
            <person name="Bills G."/>
            <person name="Bluhm B."/>
            <person name="Cannon C."/>
            <person name="Castanera R."/>
            <person name="Culley D."/>
            <person name="Daum C."/>
            <person name="Ezra D."/>
            <person name="Gonzalez J."/>
            <person name="Henrissat B."/>
            <person name="Kuo A."/>
            <person name="Liang C."/>
            <person name="Lipzen A."/>
            <person name="Lutzoni F."/>
            <person name="Magnuson J."/>
            <person name="Mondo S."/>
            <person name="Nolan M."/>
            <person name="Ohm R."/>
            <person name="Pangilinan J."/>
            <person name="Park H.-J."/>
            <person name="Ramirez L."/>
            <person name="Alfaro M."/>
            <person name="Sun H."/>
            <person name="Tritt A."/>
            <person name="Yoshinaga Y."/>
            <person name="Zwiers L.-H."/>
            <person name="Turgeon B."/>
            <person name="Goodwin S."/>
            <person name="Spatafora J."/>
            <person name="Crous P."/>
            <person name="Grigoriev I."/>
        </authorList>
    </citation>
    <scope>NUCLEOTIDE SEQUENCE</scope>
    <source>
        <strain evidence="2">CBS 207.26</strain>
    </source>
</reference>
<name>A0A6A6ESH1_9PEZI</name>
<gene>
    <name evidence="2" type="ORF">K469DRAFT_476379</name>
</gene>
<accession>A0A6A6ESH1</accession>
<feature type="non-terminal residue" evidence="2">
    <location>
        <position position="1"/>
    </location>
</feature>
<evidence type="ECO:0000259" key="1">
    <source>
        <dbReference type="Pfam" id="PF03184"/>
    </source>
</evidence>
<dbReference type="Pfam" id="PF03184">
    <property type="entry name" value="DDE_1"/>
    <property type="match status" value="1"/>
</dbReference>
<dbReference type="EMBL" id="ML994614">
    <property type="protein sequence ID" value="KAF2192836.1"/>
    <property type="molecule type" value="Genomic_DNA"/>
</dbReference>
<sequence length="62" mass="7035">HTKDRTVGVRRLLVINGHESHNSLEFQQLCKEKNIITLYMPSHSSHLLQPLNVGCFGPLKQA</sequence>
<feature type="domain" description="DDE-1" evidence="1">
    <location>
        <begin position="6"/>
        <end position="61"/>
    </location>
</feature>
<dbReference type="Proteomes" id="UP000800200">
    <property type="component" value="Unassembled WGS sequence"/>
</dbReference>
<evidence type="ECO:0000313" key="3">
    <source>
        <dbReference type="Proteomes" id="UP000800200"/>
    </source>
</evidence>
<dbReference type="OrthoDB" id="5425161at2759"/>
<organism evidence="2 3">
    <name type="scientific">Zopfia rhizophila CBS 207.26</name>
    <dbReference type="NCBI Taxonomy" id="1314779"/>
    <lineage>
        <taxon>Eukaryota</taxon>
        <taxon>Fungi</taxon>
        <taxon>Dikarya</taxon>
        <taxon>Ascomycota</taxon>
        <taxon>Pezizomycotina</taxon>
        <taxon>Dothideomycetes</taxon>
        <taxon>Dothideomycetes incertae sedis</taxon>
        <taxon>Zopfiaceae</taxon>
        <taxon>Zopfia</taxon>
    </lineage>
</organism>
<evidence type="ECO:0000313" key="2">
    <source>
        <dbReference type="EMBL" id="KAF2192836.1"/>
    </source>
</evidence>
<dbReference type="GO" id="GO:0003676">
    <property type="term" value="F:nucleic acid binding"/>
    <property type="evidence" value="ECO:0007669"/>
    <property type="project" value="InterPro"/>
</dbReference>
<dbReference type="InterPro" id="IPR004875">
    <property type="entry name" value="DDE_SF_endonuclease_dom"/>
</dbReference>
<protein>
    <submittedName>
        <fullName evidence="2">CENP-B protein</fullName>
    </submittedName>
</protein>
<feature type="non-terminal residue" evidence="2">
    <location>
        <position position="62"/>
    </location>
</feature>